<dbReference type="PROSITE" id="PS51186">
    <property type="entry name" value="GNAT"/>
    <property type="match status" value="1"/>
</dbReference>
<dbReference type="PANTHER" id="PTHR43328:SF1">
    <property type="entry name" value="N-ACETYLTRANSFERASE DOMAIN-CONTAINING PROTEIN"/>
    <property type="match status" value="1"/>
</dbReference>
<dbReference type="Pfam" id="PF13302">
    <property type="entry name" value="Acetyltransf_3"/>
    <property type="match status" value="1"/>
</dbReference>
<dbReference type="SUPFAM" id="SSF55729">
    <property type="entry name" value="Acyl-CoA N-acyltransferases (Nat)"/>
    <property type="match status" value="1"/>
</dbReference>
<name>A0AAD6UVT1_9AGAR</name>
<protein>
    <submittedName>
        <fullName evidence="2">Acyl-CoA N-acyltransferase</fullName>
    </submittedName>
</protein>
<evidence type="ECO:0000313" key="3">
    <source>
        <dbReference type="Proteomes" id="UP001219525"/>
    </source>
</evidence>
<feature type="domain" description="N-acetyltransferase" evidence="1">
    <location>
        <begin position="71"/>
        <end position="234"/>
    </location>
</feature>
<reference evidence="2" key="1">
    <citation type="submission" date="2023-03" db="EMBL/GenBank/DDBJ databases">
        <title>Massive genome expansion in bonnet fungi (Mycena s.s.) driven by repeated elements and novel gene families across ecological guilds.</title>
        <authorList>
            <consortium name="Lawrence Berkeley National Laboratory"/>
            <person name="Harder C.B."/>
            <person name="Miyauchi S."/>
            <person name="Viragh M."/>
            <person name="Kuo A."/>
            <person name="Thoen E."/>
            <person name="Andreopoulos B."/>
            <person name="Lu D."/>
            <person name="Skrede I."/>
            <person name="Drula E."/>
            <person name="Henrissat B."/>
            <person name="Morin E."/>
            <person name="Kohler A."/>
            <person name="Barry K."/>
            <person name="LaButti K."/>
            <person name="Morin E."/>
            <person name="Salamov A."/>
            <person name="Lipzen A."/>
            <person name="Mereny Z."/>
            <person name="Hegedus B."/>
            <person name="Baldrian P."/>
            <person name="Stursova M."/>
            <person name="Weitz H."/>
            <person name="Taylor A."/>
            <person name="Grigoriev I.V."/>
            <person name="Nagy L.G."/>
            <person name="Martin F."/>
            <person name="Kauserud H."/>
        </authorList>
    </citation>
    <scope>NUCLEOTIDE SEQUENCE</scope>
    <source>
        <strain evidence="2">9144</strain>
    </source>
</reference>
<organism evidence="2 3">
    <name type="scientific">Mycena pura</name>
    <dbReference type="NCBI Taxonomy" id="153505"/>
    <lineage>
        <taxon>Eukaryota</taxon>
        <taxon>Fungi</taxon>
        <taxon>Dikarya</taxon>
        <taxon>Basidiomycota</taxon>
        <taxon>Agaricomycotina</taxon>
        <taxon>Agaricomycetes</taxon>
        <taxon>Agaricomycetidae</taxon>
        <taxon>Agaricales</taxon>
        <taxon>Marasmiineae</taxon>
        <taxon>Mycenaceae</taxon>
        <taxon>Mycena</taxon>
    </lineage>
</organism>
<dbReference type="EMBL" id="JARJCW010000096">
    <property type="protein sequence ID" value="KAJ7194738.1"/>
    <property type="molecule type" value="Genomic_DNA"/>
</dbReference>
<comment type="caution">
    <text evidence="2">The sequence shown here is derived from an EMBL/GenBank/DDBJ whole genome shotgun (WGS) entry which is preliminary data.</text>
</comment>
<dbReference type="InterPro" id="IPR016181">
    <property type="entry name" value="Acyl_CoA_acyltransferase"/>
</dbReference>
<dbReference type="AlphaFoldDB" id="A0AAD6UVT1"/>
<dbReference type="GO" id="GO:0016747">
    <property type="term" value="F:acyltransferase activity, transferring groups other than amino-acyl groups"/>
    <property type="evidence" value="ECO:0007669"/>
    <property type="project" value="InterPro"/>
</dbReference>
<gene>
    <name evidence="2" type="ORF">GGX14DRAFT_527412</name>
</gene>
<accession>A0AAD6UVT1</accession>
<sequence>MPNSQLRPLEINPATGEPFLRLLGHENIIVTPPRLSDAQFIVPILDDARVYPWLNGPPHPYLLEHAEEWLSRVIPLSDKLLAELEAARDDPVPKIVDGCPVRIIREVVDDSTDIFLGDIGIDLAEQPWELEGTGRTGQGTPRRDLEDPDIWTFGDYLAPSHHGQGIMSDALQTLLKQWGIPRMGVRRMVVTTLKGNKASVGVFEKNGFKFRKTLENVLDVRGTMHGVHVLEWTL</sequence>
<dbReference type="Gene3D" id="3.40.630.30">
    <property type="match status" value="1"/>
</dbReference>
<dbReference type="Proteomes" id="UP001219525">
    <property type="component" value="Unassembled WGS sequence"/>
</dbReference>
<dbReference type="PANTHER" id="PTHR43328">
    <property type="entry name" value="ACETYLTRANSFERASE-RELATED"/>
    <property type="match status" value="1"/>
</dbReference>
<dbReference type="InterPro" id="IPR000182">
    <property type="entry name" value="GNAT_dom"/>
</dbReference>
<evidence type="ECO:0000259" key="1">
    <source>
        <dbReference type="PROSITE" id="PS51186"/>
    </source>
</evidence>
<proteinExistence type="predicted"/>
<keyword evidence="3" id="KW-1185">Reference proteome</keyword>
<evidence type="ECO:0000313" key="2">
    <source>
        <dbReference type="EMBL" id="KAJ7194738.1"/>
    </source>
</evidence>